<name>A0ACC2NF70_9HYME</name>
<evidence type="ECO:0000313" key="1">
    <source>
        <dbReference type="EMBL" id="KAJ8669438.1"/>
    </source>
</evidence>
<accession>A0ACC2NF70</accession>
<sequence>MISGVGEPMEYVFTINGITVSFPELHGNMSLIENPSQDIHDVGIKLRNRLADDSYPIPMGLYTATISDLEYLMKTQSKDKHKLCARDIDPTDKMNFKSVLKICSEEVVKGLKEHVPQSDATRVYLTFLRDILHAFLAKKITAEERMYKMFNSLYFIRYCRAWLDDSQLHEHKASLTFISRNTHECIKVNAHTLFKVVIRCLKIGSFDNLVPWLLGNQPVESFFRICRAQSSAFSTVVNCTVHEATYNEPNGAVKIVLKRAIFWMLQEGHRKVSSDRLQRVRDNDLIDKSKLPRSSLPPNSFVHVAEQVNRGEWCLFRRLVTYDPRTPPCLVGRVKLFAYMDVKTKNKTRYSNKFVNVKNNSRQLGAHCDWYALGDDGILICVNSNGRGFLEIEQYECTIKPPLYIAGESITLSDVFSEIRSKCATKEQHDREIILQCEENVKVHQSKKRRTNKNTN</sequence>
<keyword evidence="2" id="KW-1185">Reference proteome</keyword>
<reference evidence="1" key="1">
    <citation type="submission" date="2023-04" db="EMBL/GenBank/DDBJ databases">
        <title>A chromosome-level genome assembly of the parasitoid wasp Eretmocerus hayati.</title>
        <authorList>
            <person name="Zhong Y."/>
            <person name="Liu S."/>
            <person name="Liu Y."/>
        </authorList>
    </citation>
    <scope>NUCLEOTIDE SEQUENCE</scope>
    <source>
        <strain evidence="1">ZJU_SS_LIU_2023</strain>
    </source>
</reference>
<gene>
    <name evidence="1" type="ORF">QAD02_000697</name>
</gene>
<dbReference type="Proteomes" id="UP001239111">
    <property type="component" value="Chromosome 3"/>
</dbReference>
<organism evidence="1 2">
    <name type="scientific">Eretmocerus hayati</name>
    <dbReference type="NCBI Taxonomy" id="131215"/>
    <lineage>
        <taxon>Eukaryota</taxon>
        <taxon>Metazoa</taxon>
        <taxon>Ecdysozoa</taxon>
        <taxon>Arthropoda</taxon>
        <taxon>Hexapoda</taxon>
        <taxon>Insecta</taxon>
        <taxon>Pterygota</taxon>
        <taxon>Neoptera</taxon>
        <taxon>Endopterygota</taxon>
        <taxon>Hymenoptera</taxon>
        <taxon>Apocrita</taxon>
        <taxon>Proctotrupomorpha</taxon>
        <taxon>Chalcidoidea</taxon>
        <taxon>Aphelinidae</taxon>
        <taxon>Aphelininae</taxon>
        <taxon>Eretmocerus</taxon>
    </lineage>
</organism>
<proteinExistence type="predicted"/>
<dbReference type="EMBL" id="CM056743">
    <property type="protein sequence ID" value="KAJ8669438.1"/>
    <property type="molecule type" value="Genomic_DNA"/>
</dbReference>
<evidence type="ECO:0000313" key="2">
    <source>
        <dbReference type="Proteomes" id="UP001239111"/>
    </source>
</evidence>
<protein>
    <submittedName>
        <fullName evidence="1">Uncharacterized protein</fullName>
    </submittedName>
</protein>
<comment type="caution">
    <text evidence="1">The sequence shown here is derived from an EMBL/GenBank/DDBJ whole genome shotgun (WGS) entry which is preliminary data.</text>
</comment>